<evidence type="ECO:0000256" key="1">
    <source>
        <dbReference type="SAM" id="SignalP"/>
    </source>
</evidence>
<name>A0A9P6C103_9AGAR</name>
<organism evidence="2 3">
    <name type="scientific">Macrolepiota fuliginosa MF-IS2</name>
    <dbReference type="NCBI Taxonomy" id="1400762"/>
    <lineage>
        <taxon>Eukaryota</taxon>
        <taxon>Fungi</taxon>
        <taxon>Dikarya</taxon>
        <taxon>Basidiomycota</taxon>
        <taxon>Agaricomycotina</taxon>
        <taxon>Agaricomycetes</taxon>
        <taxon>Agaricomycetidae</taxon>
        <taxon>Agaricales</taxon>
        <taxon>Agaricineae</taxon>
        <taxon>Agaricaceae</taxon>
        <taxon>Macrolepiota</taxon>
    </lineage>
</organism>
<dbReference type="EMBL" id="MU151340">
    <property type="protein sequence ID" value="KAF9444893.1"/>
    <property type="molecule type" value="Genomic_DNA"/>
</dbReference>
<accession>A0A9P6C103</accession>
<dbReference type="OrthoDB" id="3361196at2759"/>
<reference evidence="2" key="1">
    <citation type="submission" date="2020-11" db="EMBL/GenBank/DDBJ databases">
        <authorList>
            <consortium name="DOE Joint Genome Institute"/>
            <person name="Ahrendt S."/>
            <person name="Riley R."/>
            <person name="Andreopoulos W."/>
            <person name="Labutti K."/>
            <person name="Pangilinan J."/>
            <person name="Ruiz-Duenas F.J."/>
            <person name="Barrasa J.M."/>
            <person name="Sanchez-Garcia M."/>
            <person name="Camarero S."/>
            <person name="Miyauchi S."/>
            <person name="Serrano A."/>
            <person name="Linde D."/>
            <person name="Babiker R."/>
            <person name="Drula E."/>
            <person name="Ayuso-Fernandez I."/>
            <person name="Pacheco R."/>
            <person name="Padilla G."/>
            <person name="Ferreira P."/>
            <person name="Barriuso J."/>
            <person name="Kellner H."/>
            <person name="Castanera R."/>
            <person name="Alfaro M."/>
            <person name="Ramirez L."/>
            <person name="Pisabarro A.G."/>
            <person name="Kuo A."/>
            <person name="Tritt A."/>
            <person name="Lipzen A."/>
            <person name="He G."/>
            <person name="Yan M."/>
            <person name="Ng V."/>
            <person name="Cullen D."/>
            <person name="Martin F."/>
            <person name="Rosso M.-N."/>
            <person name="Henrissat B."/>
            <person name="Hibbett D."/>
            <person name="Martinez A.T."/>
            <person name="Grigoriev I.V."/>
        </authorList>
    </citation>
    <scope>NUCLEOTIDE SEQUENCE</scope>
    <source>
        <strain evidence="2">MF-IS2</strain>
    </source>
</reference>
<dbReference type="AlphaFoldDB" id="A0A9P6C103"/>
<evidence type="ECO:0000313" key="3">
    <source>
        <dbReference type="Proteomes" id="UP000807342"/>
    </source>
</evidence>
<gene>
    <name evidence="2" type="ORF">P691DRAFT_735810</name>
</gene>
<comment type="caution">
    <text evidence="2">The sequence shown here is derived from an EMBL/GenBank/DDBJ whole genome shotgun (WGS) entry which is preliminary data.</text>
</comment>
<keyword evidence="3" id="KW-1185">Reference proteome</keyword>
<dbReference type="Proteomes" id="UP000807342">
    <property type="component" value="Unassembled WGS sequence"/>
</dbReference>
<keyword evidence="1" id="KW-0732">Signal</keyword>
<evidence type="ECO:0000313" key="2">
    <source>
        <dbReference type="EMBL" id="KAF9444893.1"/>
    </source>
</evidence>
<protein>
    <submittedName>
        <fullName evidence="2">Uncharacterized protein</fullName>
    </submittedName>
</protein>
<proteinExistence type="predicted"/>
<feature type="signal peptide" evidence="1">
    <location>
        <begin position="1"/>
        <end position="26"/>
    </location>
</feature>
<sequence length="196" mass="20629">MRTNLVLSCLVLPLLLVLSVVLSVLGVPTSIEGRRETVSENSSQRRTTPFFPDQPPSCPICAQDYPNISSCAEAAPVLQNFSSIIFNPGAFIDVIKCACVDTFQSVFPQCVDCFLKTGQENVLNTSNLPGVVDGMRKICAVESSLLGNVSATNNETTPGASAPVPLPTGNTAAATQLQTRVLLATILGVGFSSLVL</sequence>
<feature type="chain" id="PRO_5040503313" evidence="1">
    <location>
        <begin position="27"/>
        <end position="196"/>
    </location>
</feature>